<evidence type="ECO:0000313" key="20">
    <source>
        <dbReference type="EMBL" id="QFY42183.1"/>
    </source>
</evidence>
<dbReference type="GO" id="GO:0044715">
    <property type="term" value="F:8-oxo-dGDP phosphatase activity"/>
    <property type="evidence" value="ECO:0007669"/>
    <property type="project" value="TreeGrafter"/>
</dbReference>
<evidence type="ECO:0000256" key="3">
    <source>
        <dbReference type="ARBA" id="ARBA00022457"/>
    </source>
</evidence>
<dbReference type="PANTHER" id="PTHR47707:SF1">
    <property type="entry name" value="NUDIX HYDROLASE FAMILY PROTEIN"/>
    <property type="match status" value="1"/>
</dbReference>
<evidence type="ECO:0000259" key="19">
    <source>
        <dbReference type="PROSITE" id="PS51462"/>
    </source>
</evidence>
<dbReference type="PANTHER" id="PTHR47707">
    <property type="entry name" value="8-OXO-DGTP DIPHOSPHATASE"/>
    <property type="match status" value="1"/>
</dbReference>
<accession>A0A5Q0BE83</accession>
<dbReference type="GO" id="GO:0044716">
    <property type="term" value="F:8-oxo-GDP phosphatase activity"/>
    <property type="evidence" value="ECO:0007669"/>
    <property type="project" value="TreeGrafter"/>
</dbReference>
<organism evidence="20 21">
    <name type="scientific">Candidatus Methylospira mobilis</name>
    <dbReference type="NCBI Taxonomy" id="1808979"/>
    <lineage>
        <taxon>Bacteria</taxon>
        <taxon>Pseudomonadati</taxon>
        <taxon>Pseudomonadota</taxon>
        <taxon>Gammaproteobacteria</taxon>
        <taxon>Methylococcales</taxon>
        <taxon>Methylococcaceae</taxon>
        <taxon>Candidatus Methylospira</taxon>
    </lineage>
</organism>
<dbReference type="InterPro" id="IPR036206">
    <property type="entry name" value="ThiamineP_synth_sf"/>
</dbReference>
<keyword evidence="8 18" id="KW-0460">Magnesium</keyword>
<evidence type="ECO:0000256" key="8">
    <source>
        <dbReference type="ARBA" id="ARBA00022842"/>
    </source>
</evidence>
<dbReference type="GO" id="GO:0035539">
    <property type="term" value="F:8-oxo-7,8-dihydrodeoxyguanosine triphosphate pyrophosphatase activity"/>
    <property type="evidence" value="ECO:0007669"/>
    <property type="project" value="UniProtKB-EC"/>
</dbReference>
<evidence type="ECO:0000256" key="10">
    <source>
        <dbReference type="ARBA" id="ARBA00035861"/>
    </source>
</evidence>
<dbReference type="GO" id="GO:0006260">
    <property type="term" value="P:DNA replication"/>
    <property type="evidence" value="ECO:0007669"/>
    <property type="project" value="UniProtKB-KW"/>
</dbReference>
<dbReference type="RefSeq" id="WP_153248165.1">
    <property type="nucleotide sequence ID" value="NZ_CP044205.1"/>
</dbReference>
<comment type="cofactor">
    <cofactor evidence="1 18">
        <name>Mg(2+)</name>
        <dbReference type="ChEBI" id="CHEBI:18420"/>
    </cofactor>
</comment>
<keyword evidence="6" id="KW-0227">DNA damage</keyword>
<keyword evidence="7 20" id="KW-0378">Hydrolase</keyword>
<dbReference type="PROSITE" id="PS51462">
    <property type="entry name" value="NUDIX"/>
    <property type="match status" value="1"/>
</dbReference>
<dbReference type="InterPro" id="IPR015797">
    <property type="entry name" value="NUDIX_hydrolase-like_dom_sf"/>
</dbReference>
<feature type="binding site" evidence="17">
    <location>
        <position position="23"/>
    </location>
    <ligand>
        <name>8-oxo-dGTP</name>
        <dbReference type="ChEBI" id="CHEBI:77896"/>
    </ligand>
</feature>
<evidence type="ECO:0000256" key="12">
    <source>
        <dbReference type="ARBA" id="ARBA00038905"/>
    </source>
</evidence>
<name>A0A5Q0BE83_9GAMM</name>
<dbReference type="NCBIfam" id="NF006530">
    <property type="entry name" value="PRK08999.1"/>
    <property type="match status" value="1"/>
</dbReference>
<dbReference type="InterPro" id="IPR013785">
    <property type="entry name" value="Aldolase_TIM"/>
</dbReference>
<keyword evidence="4" id="KW-0235">DNA replication</keyword>
<comment type="similarity">
    <text evidence="2">Belongs to the Nudix hydrolase family.</text>
</comment>
<dbReference type="CDD" id="cd00564">
    <property type="entry name" value="TMP_TenI"/>
    <property type="match status" value="1"/>
</dbReference>
<dbReference type="OrthoDB" id="9810648at2"/>
<keyword evidence="21" id="KW-1185">Reference proteome</keyword>
<evidence type="ECO:0000256" key="4">
    <source>
        <dbReference type="ARBA" id="ARBA00022705"/>
    </source>
</evidence>
<keyword evidence="9" id="KW-0234">DNA repair</keyword>
<keyword evidence="3" id="KW-0515">Mutator protein</keyword>
<feature type="domain" description="Nudix hydrolase" evidence="19">
    <location>
        <begin position="2"/>
        <end position="130"/>
    </location>
</feature>
<evidence type="ECO:0000256" key="1">
    <source>
        <dbReference type="ARBA" id="ARBA00001946"/>
    </source>
</evidence>
<reference evidence="20 21" key="1">
    <citation type="submission" date="2019-09" db="EMBL/GenBank/DDBJ databases">
        <title>Ecophysiology of the spiral-shaped methanotroph Methylospira mobilis as revealed by the complete genome sequence.</title>
        <authorList>
            <person name="Oshkin I.Y."/>
            <person name="Dedysh S.N."/>
            <person name="Miroshnikov K."/>
            <person name="Danilova O.V."/>
            <person name="Hakobyan A."/>
            <person name="Liesack W."/>
        </authorList>
    </citation>
    <scope>NUCLEOTIDE SEQUENCE [LARGE SCALE GENOMIC DNA]</scope>
    <source>
        <strain evidence="20 21">Shm1</strain>
    </source>
</reference>
<dbReference type="Pfam" id="PF02581">
    <property type="entry name" value="TMP-TENI"/>
    <property type="match status" value="1"/>
</dbReference>
<dbReference type="PRINTS" id="PR00502">
    <property type="entry name" value="NUDIXFAMILY"/>
</dbReference>
<evidence type="ECO:0000256" key="13">
    <source>
        <dbReference type="ARBA" id="ARBA00040794"/>
    </source>
</evidence>
<dbReference type="GO" id="GO:0006281">
    <property type="term" value="P:DNA repair"/>
    <property type="evidence" value="ECO:0007669"/>
    <property type="project" value="UniProtKB-KW"/>
</dbReference>
<gene>
    <name evidence="20" type="ORF">F6R98_05655</name>
</gene>
<comment type="catalytic activity">
    <reaction evidence="11">
        <text>8-oxo-GTP + H2O = 8-oxo-GMP + diphosphate + H(+)</text>
        <dbReference type="Rhea" id="RHEA:67616"/>
        <dbReference type="ChEBI" id="CHEBI:15377"/>
        <dbReference type="ChEBI" id="CHEBI:15378"/>
        <dbReference type="ChEBI" id="CHEBI:33019"/>
        <dbReference type="ChEBI" id="CHEBI:143553"/>
        <dbReference type="ChEBI" id="CHEBI:145694"/>
    </reaction>
</comment>
<dbReference type="GO" id="GO:0008413">
    <property type="term" value="F:8-oxo-7,8-dihydroguanosine triphosphate pyrophosphatase activity"/>
    <property type="evidence" value="ECO:0007669"/>
    <property type="project" value="InterPro"/>
</dbReference>
<dbReference type="InterPro" id="IPR020084">
    <property type="entry name" value="NUDIX_hydrolase_CS"/>
</dbReference>
<evidence type="ECO:0000256" key="16">
    <source>
        <dbReference type="ARBA" id="ARBA00042798"/>
    </source>
</evidence>
<feature type="binding site" evidence="17">
    <location>
        <position position="28"/>
    </location>
    <ligand>
        <name>8-oxo-dGTP</name>
        <dbReference type="ChEBI" id="CHEBI:77896"/>
    </ligand>
</feature>
<evidence type="ECO:0000256" key="15">
    <source>
        <dbReference type="ARBA" id="ARBA00041979"/>
    </source>
</evidence>
<dbReference type="Gene3D" id="3.20.20.70">
    <property type="entry name" value="Aldolase class I"/>
    <property type="match status" value="1"/>
</dbReference>
<comment type="catalytic activity">
    <reaction evidence="10">
        <text>8-oxo-dGTP + H2O = 8-oxo-dGMP + diphosphate + H(+)</text>
        <dbReference type="Rhea" id="RHEA:31575"/>
        <dbReference type="ChEBI" id="CHEBI:15377"/>
        <dbReference type="ChEBI" id="CHEBI:15378"/>
        <dbReference type="ChEBI" id="CHEBI:33019"/>
        <dbReference type="ChEBI" id="CHEBI:63224"/>
        <dbReference type="ChEBI" id="CHEBI:77896"/>
        <dbReference type="EC" id="3.6.1.55"/>
    </reaction>
</comment>
<evidence type="ECO:0000256" key="17">
    <source>
        <dbReference type="PIRSR" id="PIRSR603561-1"/>
    </source>
</evidence>
<evidence type="ECO:0000313" key="21">
    <source>
        <dbReference type="Proteomes" id="UP000325755"/>
    </source>
</evidence>
<dbReference type="GO" id="GO:0046872">
    <property type="term" value="F:metal ion binding"/>
    <property type="evidence" value="ECO:0007669"/>
    <property type="project" value="UniProtKB-KW"/>
</dbReference>
<proteinExistence type="inferred from homology"/>
<dbReference type="Gene3D" id="3.90.79.10">
    <property type="entry name" value="Nucleoside Triphosphate Pyrophosphohydrolase"/>
    <property type="match status" value="1"/>
</dbReference>
<dbReference type="InterPro" id="IPR022998">
    <property type="entry name" value="ThiamineP_synth_TenI"/>
</dbReference>
<dbReference type="EMBL" id="CP044205">
    <property type="protein sequence ID" value="QFY42183.1"/>
    <property type="molecule type" value="Genomic_DNA"/>
</dbReference>
<dbReference type="PROSITE" id="PS00893">
    <property type="entry name" value="NUDIX_BOX"/>
    <property type="match status" value="1"/>
</dbReference>
<feature type="binding site" evidence="18">
    <location>
        <position position="37"/>
    </location>
    <ligand>
        <name>Mg(2+)</name>
        <dbReference type="ChEBI" id="CHEBI:18420"/>
    </ligand>
</feature>
<dbReference type="InterPro" id="IPR047127">
    <property type="entry name" value="MutT-like"/>
</dbReference>
<sequence length="316" mass="34589">MGIDLHVAVGILQQGDEVLITRRLRGSHMGGYWEFPGGKFDGSETAPEALARELREELGIGIEPAFPLIRLKYDYPDRRVILHVWRIARFISTPRSCEGQTLRWAPIADLDNYTFLPANKPILTSIRLPDRYGFVDDESRDPEILFRQLQALVGQGIRLVRLRASGLTGADYRALAERCVDYCAENGVALLLADVADTGSVLPEAAGLHLTARQLMMAGKRPLLTGAQKWVAASCHNGMELGHAERIGIDFAVLSPVLPTATHPGMSALGWERFSALVEGCSLPVFALGGMMPENLHFAKFQGAQGIAAIRGFFAQ</sequence>
<evidence type="ECO:0000256" key="2">
    <source>
        <dbReference type="ARBA" id="ARBA00005582"/>
    </source>
</evidence>
<evidence type="ECO:0000256" key="9">
    <source>
        <dbReference type="ARBA" id="ARBA00023204"/>
    </source>
</evidence>
<dbReference type="InterPro" id="IPR000086">
    <property type="entry name" value="NUDIX_hydrolase_dom"/>
</dbReference>
<dbReference type="InterPro" id="IPR029119">
    <property type="entry name" value="MutY_C"/>
</dbReference>
<dbReference type="InterPro" id="IPR020476">
    <property type="entry name" value="Nudix_hydrolase"/>
</dbReference>
<dbReference type="InterPro" id="IPR003561">
    <property type="entry name" value="Mutator_MutT"/>
</dbReference>
<dbReference type="Pfam" id="PF14815">
    <property type="entry name" value="NUDIX_4"/>
    <property type="match status" value="1"/>
</dbReference>
<dbReference type="SUPFAM" id="SSF55811">
    <property type="entry name" value="Nudix"/>
    <property type="match status" value="1"/>
</dbReference>
<evidence type="ECO:0000256" key="11">
    <source>
        <dbReference type="ARBA" id="ARBA00036904"/>
    </source>
</evidence>
<dbReference type="Proteomes" id="UP000325755">
    <property type="component" value="Chromosome"/>
</dbReference>
<evidence type="ECO:0000256" key="14">
    <source>
        <dbReference type="ARBA" id="ARBA00041592"/>
    </source>
</evidence>
<keyword evidence="5 18" id="KW-0479">Metal-binding</keyword>
<dbReference type="GO" id="GO:0009228">
    <property type="term" value="P:thiamine biosynthetic process"/>
    <property type="evidence" value="ECO:0007669"/>
    <property type="project" value="UniProtKB-KW"/>
</dbReference>
<evidence type="ECO:0000256" key="7">
    <source>
        <dbReference type="ARBA" id="ARBA00022801"/>
    </source>
</evidence>
<dbReference type="NCBIfam" id="TIGR00586">
    <property type="entry name" value="mutt"/>
    <property type="match status" value="1"/>
</dbReference>
<dbReference type="InParanoid" id="A0A5Q0BE83"/>
<dbReference type="CDD" id="cd03425">
    <property type="entry name" value="NUDIX_MutT_NudA_like"/>
    <property type="match status" value="1"/>
</dbReference>
<evidence type="ECO:0000256" key="5">
    <source>
        <dbReference type="ARBA" id="ARBA00022723"/>
    </source>
</evidence>
<feature type="binding site" evidence="17">
    <location>
        <begin position="34"/>
        <end position="37"/>
    </location>
    <ligand>
        <name>8-oxo-dGTP</name>
        <dbReference type="ChEBI" id="CHEBI:77896"/>
    </ligand>
</feature>
<dbReference type="SUPFAM" id="SSF51391">
    <property type="entry name" value="Thiamin phosphate synthase"/>
    <property type="match status" value="1"/>
</dbReference>
<evidence type="ECO:0000256" key="18">
    <source>
        <dbReference type="PIRSR" id="PIRSR603561-2"/>
    </source>
</evidence>
<feature type="binding site" evidence="18">
    <location>
        <position position="57"/>
    </location>
    <ligand>
        <name>Mg(2+)</name>
        <dbReference type="ChEBI" id="CHEBI:18420"/>
    </ligand>
</feature>
<dbReference type="AlphaFoldDB" id="A0A5Q0BE83"/>
<protein>
    <recommendedName>
        <fullName evidence="13">8-oxo-dGTP diphosphatase</fullName>
        <ecNumber evidence="12">3.6.1.55</ecNumber>
    </recommendedName>
    <alternativeName>
        <fullName evidence="16">7,8-dihydro-8-oxoguanine-triphosphatase</fullName>
    </alternativeName>
    <alternativeName>
        <fullName evidence="15">Mutator protein MutT</fullName>
    </alternativeName>
    <alternativeName>
        <fullName evidence="14">dGTP pyrophosphohydrolase</fullName>
    </alternativeName>
</protein>
<dbReference type="KEGG" id="mmob:F6R98_05655"/>
<dbReference type="EC" id="3.6.1.55" evidence="12"/>
<feature type="binding site" evidence="17">
    <location>
        <position position="119"/>
    </location>
    <ligand>
        <name>8-oxo-dGTP</name>
        <dbReference type="ChEBI" id="CHEBI:77896"/>
    </ligand>
</feature>
<evidence type="ECO:0000256" key="6">
    <source>
        <dbReference type="ARBA" id="ARBA00022763"/>
    </source>
</evidence>